<comment type="caution">
    <text evidence="2">The sequence shown here is derived from an EMBL/GenBank/DDBJ whole genome shotgun (WGS) entry which is preliminary data.</text>
</comment>
<protein>
    <submittedName>
        <fullName evidence="2">Uncharacterized protein</fullName>
    </submittedName>
</protein>
<proteinExistence type="predicted"/>
<keyword evidence="3" id="KW-1185">Reference proteome</keyword>
<feature type="chain" id="PRO_5031468719" evidence="1">
    <location>
        <begin position="34"/>
        <end position="148"/>
    </location>
</feature>
<dbReference type="AlphaFoldDB" id="A0A7W6IIL2"/>
<sequence length="148" mass="15667">MANINHGGMHRPSGRMGSICLVALILSLTGAQAAEQAHTTYQGAWLAQGSSCADVYSSGGKGVSFKQPIDIFAPAFIISGNRLRTPAASCRVRSIKPAGDRHLMTLDCTNTISSSDVTVLMSTAPDGSLVRYFNAEDTIGSRYQRCSP</sequence>
<organism evidence="2 3">
    <name type="scientific">Microvirga flocculans</name>
    <dbReference type="NCBI Taxonomy" id="217168"/>
    <lineage>
        <taxon>Bacteria</taxon>
        <taxon>Pseudomonadati</taxon>
        <taxon>Pseudomonadota</taxon>
        <taxon>Alphaproteobacteria</taxon>
        <taxon>Hyphomicrobiales</taxon>
        <taxon>Methylobacteriaceae</taxon>
        <taxon>Microvirga</taxon>
    </lineage>
</organism>
<dbReference type="Proteomes" id="UP000519439">
    <property type="component" value="Unassembled WGS sequence"/>
</dbReference>
<evidence type="ECO:0000313" key="3">
    <source>
        <dbReference type="Proteomes" id="UP000519439"/>
    </source>
</evidence>
<reference evidence="2 3" key="1">
    <citation type="submission" date="2020-08" db="EMBL/GenBank/DDBJ databases">
        <title>Genomic Encyclopedia of Type Strains, Phase IV (KMG-IV): sequencing the most valuable type-strain genomes for metagenomic binning, comparative biology and taxonomic classification.</title>
        <authorList>
            <person name="Goeker M."/>
        </authorList>
    </citation>
    <scope>NUCLEOTIDE SEQUENCE [LARGE SCALE GENOMIC DNA]</scope>
    <source>
        <strain evidence="2 3">DSM 15743</strain>
    </source>
</reference>
<accession>A0A7W6IIL2</accession>
<dbReference type="EMBL" id="JACIDC010000014">
    <property type="protein sequence ID" value="MBB4041771.1"/>
    <property type="molecule type" value="Genomic_DNA"/>
</dbReference>
<feature type="signal peptide" evidence="1">
    <location>
        <begin position="1"/>
        <end position="33"/>
    </location>
</feature>
<gene>
    <name evidence="2" type="ORF">GGR34_003452</name>
</gene>
<evidence type="ECO:0000313" key="2">
    <source>
        <dbReference type="EMBL" id="MBB4041771.1"/>
    </source>
</evidence>
<keyword evidence="1" id="KW-0732">Signal</keyword>
<name>A0A7W6IIL2_9HYPH</name>
<evidence type="ECO:0000256" key="1">
    <source>
        <dbReference type="SAM" id="SignalP"/>
    </source>
</evidence>